<comment type="similarity">
    <text evidence="1 5">Belongs to the E2F/DP family.</text>
</comment>
<reference evidence="7" key="2">
    <citation type="submission" date="2025-09" db="UniProtKB">
        <authorList>
            <consortium name="Ensembl"/>
        </authorList>
    </citation>
    <scope>IDENTIFICATION</scope>
</reference>
<dbReference type="Gene3D" id="1.10.10.10">
    <property type="entry name" value="Winged helix-like DNA-binding domain superfamily/Winged helix DNA-binding domain"/>
    <property type="match status" value="1"/>
</dbReference>
<dbReference type="InterPro" id="IPR036390">
    <property type="entry name" value="WH_DNA-bd_sf"/>
</dbReference>
<evidence type="ECO:0000256" key="2">
    <source>
        <dbReference type="ARBA" id="ARBA00023015"/>
    </source>
</evidence>
<sequence length="129" mass="14458">MDPEGSPHSPDADQIPKYQRSLRSLHMLATRFVRLLQEAEGGLLDLKDAVRVLAVRQKRRIYDITNVLEGVGLIVKISKSIVNYSCVHSCVSIFLTNIEVLIISRVAYTPLPCFWTNVSSANFPHVCCC</sequence>
<evidence type="ECO:0000256" key="1">
    <source>
        <dbReference type="ARBA" id="ARBA00010940"/>
    </source>
</evidence>
<dbReference type="GO" id="GO:0000981">
    <property type="term" value="F:DNA-binding transcription factor activity, RNA polymerase II-specific"/>
    <property type="evidence" value="ECO:0007669"/>
    <property type="project" value="TreeGrafter"/>
</dbReference>
<dbReference type="GO" id="GO:0000978">
    <property type="term" value="F:RNA polymerase II cis-regulatory region sequence-specific DNA binding"/>
    <property type="evidence" value="ECO:0007669"/>
    <property type="project" value="InterPro"/>
</dbReference>
<dbReference type="InterPro" id="IPR036388">
    <property type="entry name" value="WH-like_DNA-bd_sf"/>
</dbReference>
<proteinExistence type="inferred from homology"/>
<reference evidence="7" key="1">
    <citation type="submission" date="2025-08" db="UniProtKB">
        <authorList>
            <consortium name="Ensembl"/>
        </authorList>
    </citation>
    <scope>IDENTIFICATION</scope>
</reference>
<dbReference type="Pfam" id="PF02319">
    <property type="entry name" value="WHD_E2F_TDP"/>
    <property type="match status" value="1"/>
</dbReference>
<evidence type="ECO:0000313" key="8">
    <source>
        <dbReference type="Proteomes" id="UP000694565"/>
    </source>
</evidence>
<name>A0A8C3AZS8_CYCLU</name>
<keyword evidence="2 5" id="KW-0805">Transcription regulation</keyword>
<dbReference type="SUPFAM" id="SSF46785">
    <property type="entry name" value="Winged helix' DNA-binding domain"/>
    <property type="match status" value="1"/>
</dbReference>
<dbReference type="GeneTree" id="ENSGT00940000169012"/>
<comment type="subcellular location">
    <subcellularLocation>
        <location evidence="5">Nucleus</location>
    </subcellularLocation>
</comment>
<keyword evidence="5" id="KW-0539">Nucleus</keyword>
<protein>
    <recommendedName>
        <fullName evidence="6">E2F/DP family winged-helix DNA-binding domain-containing protein</fullName>
    </recommendedName>
</protein>
<accession>A0A8C3AZS8</accession>
<dbReference type="Proteomes" id="UP000694565">
    <property type="component" value="Unplaced"/>
</dbReference>
<feature type="domain" description="E2F/DP family winged-helix DNA-binding" evidence="6">
    <location>
        <begin position="20"/>
        <end position="86"/>
    </location>
</feature>
<dbReference type="PANTHER" id="PTHR12081:SF18">
    <property type="entry name" value="TRANSCRIPTION FACTOR E2F2-RELATED"/>
    <property type="match status" value="1"/>
</dbReference>
<dbReference type="AlphaFoldDB" id="A0A8C3AZS8"/>
<dbReference type="SMART" id="SM01372">
    <property type="entry name" value="E2F_TDP"/>
    <property type="match status" value="1"/>
</dbReference>
<keyword evidence="4 5" id="KW-0804">Transcription</keyword>
<evidence type="ECO:0000256" key="5">
    <source>
        <dbReference type="RuleBase" id="RU003796"/>
    </source>
</evidence>
<keyword evidence="8" id="KW-1185">Reference proteome</keyword>
<dbReference type="Ensembl" id="ENSCLMT00005050928.1">
    <property type="protein sequence ID" value="ENSCLMP00005049276.1"/>
    <property type="gene ID" value="ENSCLMG00005022476.1"/>
</dbReference>
<dbReference type="PANTHER" id="PTHR12081">
    <property type="entry name" value="TRANSCRIPTION FACTOR E2F"/>
    <property type="match status" value="1"/>
</dbReference>
<dbReference type="InterPro" id="IPR003316">
    <property type="entry name" value="E2F_WHTH_DNA-bd_dom"/>
</dbReference>
<evidence type="ECO:0000256" key="3">
    <source>
        <dbReference type="ARBA" id="ARBA00023125"/>
    </source>
</evidence>
<evidence type="ECO:0000256" key="4">
    <source>
        <dbReference type="ARBA" id="ARBA00023163"/>
    </source>
</evidence>
<evidence type="ECO:0000259" key="6">
    <source>
        <dbReference type="SMART" id="SM01372"/>
    </source>
</evidence>
<evidence type="ECO:0000313" key="7">
    <source>
        <dbReference type="Ensembl" id="ENSCLMP00005049276.1"/>
    </source>
</evidence>
<keyword evidence="3 5" id="KW-0238">DNA-binding</keyword>
<dbReference type="InterPro" id="IPR015633">
    <property type="entry name" value="E2F"/>
</dbReference>
<organism evidence="7 8">
    <name type="scientific">Cyclopterus lumpus</name>
    <name type="common">Lumpsucker</name>
    <dbReference type="NCBI Taxonomy" id="8103"/>
    <lineage>
        <taxon>Eukaryota</taxon>
        <taxon>Metazoa</taxon>
        <taxon>Chordata</taxon>
        <taxon>Craniata</taxon>
        <taxon>Vertebrata</taxon>
        <taxon>Euteleostomi</taxon>
        <taxon>Actinopterygii</taxon>
        <taxon>Neopterygii</taxon>
        <taxon>Teleostei</taxon>
        <taxon>Neoteleostei</taxon>
        <taxon>Acanthomorphata</taxon>
        <taxon>Eupercaria</taxon>
        <taxon>Perciformes</taxon>
        <taxon>Cottioidei</taxon>
        <taxon>Cottales</taxon>
        <taxon>Cyclopteridae</taxon>
        <taxon>Cyclopterus</taxon>
    </lineage>
</organism>
<dbReference type="GO" id="GO:0090575">
    <property type="term" value="C:RNA polymerase II transcription regulator complex"/>
    <property type="evidence" value="ECO:0007669"/>
    <property type="project" value="TreeGrafter"/>
</dbReference>